<dbReference type="Pfam" id="PF08590">
    <property type="entry name" value="DUF1771"/>
    <property type="match status" value="1"/>
</dbReference>
<sequence>MAIFWFTASSVTSVTPFYQNATFRWRSNLSMVFNWGRKLSMVSQFIRGSLLGRSSPLDLSHAMTSSSDDETRALSTLLDVFSCAISLDDIADAYIKANGDVNKAGDFLTDLQLLLPHINDVESSVETNLSHTDKAVEENCMDNSSQPRTLPRSEQAVEEKHIENSDQTKMPEKLHKSSAAFGTVSSVLGKEPTRATTTASRASKKDKPLRVELPEYMRDDFKMKSDESDSAPRRETLNDRDVEEFLFCMLGEGFKLSMELIREVLGSCGYDIKKSMEELMSFSEKDPDKKAESKHNAIQDVAVECSVPKGRCLGSQSTEGMQRSKPKISPGELIEAIFTVPERLEEPKLKRYELGANRNRVPYQKPVLKPLEDISTYSTEFPVKVILGSKAPSVNEEEYQNYRRAAKQHWDMMKQYYEKAADAFREGNQKEVDYLIQEGKRCYQMARLADEKSAGEIIKPKETESKNEFCLDLHKQDAANVSNLLRLHLKHLANIPSFDYLKVIIGVDDGSFKMGQRRRKVMKYVEKNSLKWTEEEPRSGNILIRINQVENQQG</sequence>
<evidence type="ECO:0000313" key="4">
    <source>
        <dbReference type="Proteomes" id="UP000604825"/>
    </source>
</evidence>
<feature type="region of interest" description="Disordered" evidence="1">
    <location>
        <begin position="140"/>
        <end position="173"/>
    </location>
</feature>
<dbReference type="Proteomes" id="UP000604825">
    <property type="component" value="Unassembled WGS sequence"/>
</dbReference>
<name>A0A811PYY2_9POAL</name>
<accession>A0A811PYY2</accession>
<dbReference type="AlphaFoldDB" id="A0A811PYY2"/>
<evidence type="ECO:0000259" key="2">
    <source>
        <dbReference type="SMART" id="SM01162"/>
    </source>
</evidence>
<dbReference type="InterPro" id="IPR013899">
    <property type="entry name" value="DUF1771"/>
</dbReference>
<evidence type="ECO:0000256" key="1">
    <source>
        <dbReference type="SAM" id="MobiDB-lite"/>
    </source>
</evidence>
<proteinExistence type="predicted"/>
<organism evidence="3 4">
    <name type="scientific">Miscanthus lutarioriparius</name>
    <dbReference type="NCBI Taxonomy" id="422564"/>
    <lineage>
        <taxon>Eukaryota</taxon>
        <taxon>Viridiplantae</taxon>
        <taxon>Streptophyta</taxon>
        <taxon>Embryophyta</taxon>
        <taxon>Tracheophyta</taxon>
        <taxon>Spermatophyta</taxon>
        <taxon>Magnoliopsida</taxon>
        <taxon>Liliopsida</taxon>
        <taxon>Poales</taxon>
        <taxon>Poaceae</taxon>
        <taxon>PACMAD clade</taxon>
        <taxon>Panicoideae</taxon>
        <taxon>Andropogonodae</taxon>
        <taxon>Andropogoneae</taxon>
        <taxon>Saccharinae</taxon>
        <taxon>Miscanthus</taxon>
    </lineage>
</organism>
<dbReference type="Pfam" id="PF24767">
    <property type="entry name" value="UBA_At5g58720"/>
    <property type="match status" value="1"/>
</dbReference>
<gene>
    <name evidence="3" type="ORF">NCGR_LOCUS33915</name>
</gene>
<comment type="caution">
    <text evidence="3">The sequence shown here is derived from an EMBL/GenBank/DDBJ whole genome shotgun (WGS) entry which is preliminary data.</text>
</comment>
<feature type="domain" description="DUF1771" evidence="2">
    <location>
        <begin position="398"/>
        <end position="463"/>
    </location>
</feature>
<dbReference type="EMBL" id="CAJGYO010000008">
    <property type="protein sequence ID" value="CAD6250121.1"/>
    <property type="molecule type" value="Genomic_DNA"/>
</dbReference>
<feature type="region of interest" description="Disordered" evidence="1">
    <location>
        <begin position="185"/>
        <end position="205"/>
    </location>
</feature>
<keyword evidence="4" id="KW-1185">Reference proteome</keyword>
<feature type="compositionally biased region" description="Basic and acidic residues" evidence="1">
    <location>
        <begin position="155"/>
        <end position="173"/>
    </location>
</feature>
<dbReference type="SMART" id="SM01162">
    <property type="entry name" value="DUF1771"/>
    <property type="match status" value="1"/>
</dbReference>
<reference evidence="3" key="1">
    <citation type="submission" date="2020-10" db="EMBL/GenBank/DDBJ databases">
        <authorList>
            <person name="Han B."/>
            <person name="Lu T."/>
            <person name="Zhao Q."/>
            <person name="Huang X."/>
            <person name="Zhao Y."/>
        </authorList>
    </citation>
    <scope>NUCLEOTIDE SEQUENCE</scope>
</reference>
<dbReference type="OrthoDB" id="1928104at2759"/>
<dbReference type="InterPro" id="IPR056254">
    <property type="entry name" value="At5g58720/SDE5-like_UBA-like"/>
</dbReference>
<evidence type="ECO:0000313" key="3">
    <source>
        <dbReference type="EMBL" id="CAD6250121.1"/>
    </source>
</evidence>
<protein>
    <recommendedName>
        <fullName evidence="2">DUF1771 domain-containing protein</fullName>
    </recommendedName>
</protein>
<dbReference type="PANTHER" id="PTHR47872:SF1">
    <property type="entry name" value="NUCLEAR RNA EXPORT FACTOR SDE5-RELATED"/>
    <property type="match status" value="1"/>
</dbReference>
<dbReference type="PANTHER" id="PTHR47872">
    <property type="entry name" value="NUCLEAR RNA EXPORT FACTOR SDE5-RELATED"/>
    <property type="match status" value="1"/>
</dbReference>